<dbReference type="PANTHER" id="PTHR37309">
    <property type="entry name" value="SLR0284 PROTEIN"/>
    <property type="match status" value="1"/>
</dbReference>
<keyword evidence="1" id="KW-1133">Transmembrane helix</keyword>
<feature type="transmembrane region" description="Helical" evidence="1">
    <location>
        <begin position="32"/>
        <end position="53"/>
    </location>
</feature>
<evidence type="ECO:0000313" key="3">
    <source>
        <dbReference type="Proteomes" id="UP000248840"/>
    </source>
</evidence>
<dbReference type="InterPro" id="IPR007165">
    <property type="entry name" value="Phage_holin_4_2"/>
</dbReference>
<dbReference type="RefSeq" id="WP_112113256.1">
    <property type="nucleotide sequence ID" value="NZ_QLSZ01000006.1"/>
</dbReference>
<feature type="transmembrane region" description="Helical" evidence="1">
    <location>
        <begin position="7"/>
        <end position="26"/>
    </location>
</feature>
<keyword evidence="3" id="KW-1185">Reference proteome</keyword>
<dbReference type="OrthoDB" id="6402664at2"/>
<feature type="transmembrane region" description="Helical" evidence="1">
    <location>
        <begin position="87"/>
        <end position="107"/>
    </location>
</feature>
<accession>A0A328YCX9</accession>
<dbReference type="AlphaFoldDB" id="A0A328YCX9"/>
<keyword evidence="1" id="KW-0812">Transmembrane</keyword>
<protein>
    <submittedName>
        <fullName evidence="2">Putative membrane protein</fullName>
    </submittedName>
</protein>
<feature type="transmembrane region" description="Helical" evidence="1">
    <location>
        <begin position="60"/>
        <end position="81"/>
    </location>
</feature>
<keyword evidence="1" id="KW-0472">Membrane</keyword>
<comment type="caution">
    <text evidence="2">The sequence shown here is derived from an EMBL/GenBank/DDBJ whole genome shotgun (WGS) entry which is preliminary data.</text>
</comment>
<proteinExistence type="predicted"/>
<name>A0A328YCX9_9FLAO</name>
<dbReference type="Pfam" id="PF04020">
    <property type="entry name" value="Phage_holin_4_2"/>
    <property type="match status" value="1"/>
</dbReference>
<dbReference type="Proteomes" id="UP000248840">
    <property type="component" value="Unassembled WGS sequence"/>
</dbReference>
<evidence type="ECO:0000256" key="1">
    <source>
        <dbReference type="SAM" id="Phobius"/>
    </source>
</evidence>
<evidence type="ECO:0000313" key="2">
    <source>
        <dbReference type="EMBL" id="RAR71799.1"/>
    </source>
</evidence>
<dbReference type="PANTHER" id="PTHR37309:SF1">
    <property type="entry name" value="SLR0284 PROTEIN"/>
    <property type="match status" value="1"/>
</dbReference>
<gene>
    <name evidence="2" type="ORF">CLV55_106150</name>
</gene>
<reference evidence="2 3" key="1">
    <citation type="submission" date="2018-06" db="EMBL/GenBank/DDBJ databases">
        <title>Genomic Encyclopedia of Archaeal and Bacterial Type Strains, Phase II (KMG-II): from individual species to whole genera.</title>
        <authorList>
            <person name="Goeker M."/>
        </authorList>
    </citation>
    <scope>NUCLEOTIDE SEQUENCE [LARGE SCALE GENOMIC DNA]</scope>
    <source>
        <strain evidence="2 3">DSM 25663</strain>
    </source>
</reference>
<organism evidence="2 3">
    <name type="scientific">Flavobacterium aciduliphilum</name>
    <dbReference type="NCBI Taxonomy" id="1101402"/>
    <lineage>
        <taxon>Bacteria</taxon>
        <taxon>Pseudomonadati</taxon>
        <taxon>Bacteroidota</taxon>
        <taxon>Flavobacteriia</taxon>
        <taxon>Flavobacteriales</taxon>
        <taxon>Flavobacteriaceae</taxon>
        <taxon>Flavobacterium</taxon>
    </lineage>
</organism>
<sequence length="114" mass="12874">MKILTRIFITSLLVTAISYLMKGVIIDEFYTAVKVAIVLGLLNFFVKPILVLFTMPITFFTLGFFLLVINAIMILLCAHFVDGFRVQSLWTAMLFSVILSLSQSLVYKLTDKGK</sequence>
<dbReference type="EMBL" id="QLSZ01000006">
    <property type="protein sequence ID" value="RAR71799.1"/>
    <property type="molecule type" value="Genomic_DNA"/>
</dbReference>